<dbReference type="EMBL" id="LR798361">
    <property type="protein sequence ID" value="CAB5226630.1"/>
    <property type="molecule type" value="Genomic_DNA"/>
</dbReference>
<proteinExistence type="predicted"/>
<protein>
    <submittedName>
        <fullName evidence="2">Uncharacterized protein</fullName>
    </submittedName>
</protein>
<accession>A0A6J5QJI1</accession>
<organism evidence="2">
    <name type="scientific">uncultured Caudovirales phage</name>
    <dbReference type="NCBI Taxonomy" id="2100421"/>
    <lineage>
        <taxon>Viruses</taxon>
        <taxon>Duplodnaviria</taxon>
        <taxon>Heunggongvirae</taxon>
        <taxon>Uroviricota</taxon>
        <taxon>Caudoviricetes</taxon>
        <taxon>Peduoviridae</taxon>
        <taxon>Maltschvirus</taxon>
        <taxon>Maltschvirus maltsch</taxon>
    </lineage>
</organism>
<dbReference type="EMBL" id="LR796535">
    <property type="protein sequence ID" value="CAB4150041.1"/>
    <property type="molecule type" value="Genomic_DNA"/>
</dbReference>
<gene>
    <name evidence="2" type="ORF">UFOVP1060_19</name>
    <name evidence="3" type="ORF">UFOVP1400_3</name>
    <name evidence="4" type="ORF">UFOVP1510_19</name>
    <name evidence="1" type="ORF">UFOVP561_20</name>
</gene>
<dbReference type="EMBL" id="LR797005">
    <property type="protein sequence ID" value="CAB4181158.1"/>
    <property type="molecule type" value="Genomic_DNA"/>
</dbReference>
<evidence type="ECO:0000313" key="3">
    <source>
        <dbReference type="EMBL" id="CAB4204556.1"/>
    </source>
</evidence>
<evidence type="ECO:0000313" key="4">
    <source>
        <dbReference type="EMBL" id="CAB5226630.1"/>
    </source>
</evidence>
<sequence>MKIKLRVFRNGKEEFLYTNLFSWTEWERLMNRRLGDGVQPGVSDWCCWAWTLLCLKGEKLPDTWQKWIAENPDMEIIPVVDETNPNPTDAATDGN</sequence>
<name>A0A6J5QJI1_9CAUD</name>
<evidence type="ECO:0000313" key="1">
    <source>
        <dbReference type="EMBL" id="CAB4150041.1"/>
    </source>
</evidence>
<dbReference type="EMBL" id="LR797347">
    <property type="protein sequence ID" value="CAB4204556.1"/>
    <property type="molecule type" value="Genomic_DNA"/>
</dbReference>
<evidence type="ECO:0000313" key="2">
    <source>
        <dbReference type="EMBL" id="CAB4181158.1"/>
    </source>
</evidence>
<reference evidence="2" key="1">
    <citation type="submission" date="2020-05" db="EMBL/GenBank/DDBJ databases">
        <authorList>
            <person name="Chiriac C."/>
            <person name="Salcher M."/>
            <person name="Ghai R."/>
            <person name="Kavagutti S V."/>
        </authorList>
    </citation>
    <scope>NUCLEOTIDE SEQUENCE</scope>
</reference>